<feature type="domain" description="Zinc finger Ogr/Delta-type" evidence="2">
    <location>
        <begin position="8"/>
        <end position="53"/>
    </location>
</feature>
<protein>
    <recommendedName>
        <fullName evidence="2">Zinc finger Ogr/Delta-type domain-containing protein</fullName>
    </recommendedName>
</protein>
<dbReference type="Pfam" id="PF04606">
    <property type="entry name" value="Ogr_Delta"/>
    <property type="match status" value="1"/>
</dbReference>
<gene>
    <name evidence="3" type="ORF">PITCH_A420049</name>
</gene>
<dbReference type="AlphaFoldDB" id="A0A445N009"/>
<evidence type="ECO:0000256" key="1">
    <source>
        <dbReference type="SAM" id="MobiDB-lite"/>
    </source>
</evidence>
<reference evidence="3" key="1">
    <citation type="submission" date="2018-01" db="EMBL/GenBank/DDBJ databases">
        <authorList>
            <person name="Regsiter A."/>
            <person name="William W."/>
        </authorList>
    </citation>
    <scope>NUCLEOTIDE SEQUENCE</scope>
    <source>
        <strain evidence="3">TRIP AH-1</strain>
    </source>
</reference>
<sequence>MTEQERPKCPHCDAEMKKWRVPENSTWGVPFFWVCFNDECPYYVRGWEHMQKTQNARASYRHSLNPEKGTTGPLPCWSSNAHKDHIIDD</sequence>
<evidence type="ECO:0000313" key="3">
    <source>
        <dbReference type="EMBL" id="SPD75088.1"/>
    </source>
</evidence>
<evidence type="ECO:0000259" key="2">
    <source>
        <dbReference type="Pfam" id="PF04606"/>
    </source>
</evidence>
<dbReference type="InterPro" id="IPR007684">
    <property type="entry name" value="Znf_Ogr/Delta"/>
</dbReference>
<organism evidence="3">
    <name type="scientific">uncultured Desulfobacterium sp</name>
    <dbReference type="NCBI Taxonomy" id="201089"/>
    <lineage>
        <taxon>Bacteria</taxon>
        <taxon>Pseudomonadati</taxon>
        <taxon>Thermodesulfobacteriota</taxon>
        <taxon>Desulfobacteria</taxon>
        <taxon>Desulfobacterales</taxon>
        <taxon>Desulfobacteriaceae</taxon>
        <taxon>Desulfobacterium</taxon>
        <taxon>environmental samples</taxon>
    </lineage>
</organism>
<feature type="region of interest" description="Disordered" evidence="1">
    <location>
        <begin position="59"/>
        <end position="89"/>
    </location>
</feature>
<accession>A0A445N009</accession>
<proteinExistence type="predicted"/>
<name>A0A445N009_9BACT</name>
<dbReference type="EMBL" id="OJIN01000184">
    <property type="protein sequence ID" value="SPD75088.1"/>
    <property type="molecule type" value="Genomic_DNA"/>
</dbReference>